<dbReference type="GO" id="GO:0016020">
    <property type="term" value="C:membrane"/>
    <property type="evidence" value="ECO:0007669"/>
    <property type="project" value="InterPro"/>
</dbReference>
<dbReference type="SUPFAM" id="SSF103481">
    <property type="entry name" value="Multidrug resistance efflux transporter EmrE"/>
    <property type="match status" value="2"/>
</dbReference>
<dbReference type="Gene3D" id="1.10.3730.20">
    <property type="match status" value="1"/>
</dbReference>
<evidence type="ECO:0000256" key="1">
    <source>
        <dbReference type="ARBA" id="ARBA00007362"/>
    </source>
</evidence>
<feature type="transmembrane region" description="Helical" evidence="2">
    <location>
        <begin position="172"/>
        <end position="193"/>
    </location>
</feature>
<protein>
    <submittedName>
        <fullName evidence="4">Drug/metabolite transporter (DMT)-like permease</fullName>
    </submittedName>
</protein>
<feature type="transmembrane region" description="Helical" evidence="2">
    <location>
        <begin position="114"/>
        <end position="131"/>
    </location>
</feature>
<dbReference type="Pfam" id="PF00892">
    <property type="entry name" value="EamA"/>
    <property type="match status" value="1"/>
</dbReference>
<proteinExistence type="inferred from homology"/>
<gene>
    <name evidence="4" type="ORF">HNR30_006249</name>
</gene>
<dbReference type="Proteomes" id="UP000530928">
    <property type="component" value="Unassembled WGS sequence"/>
</dbReference>
<feature type="transmembrane region" description="Helical" evidence="2">
    <location>
        <begin position="262"/>
        <end position="279"/>
    </location>
</feature>
<keyword evidence="2" id="KW-1133">Transmembrane helix</keyword>
<sequence length="280" mass="27680">MIPLLLATLCALAYGASDFLGGLAARRTSVVTVVVAAQVAGLFVLAPLIGVLPGRPSWPALAWGAAAGLAGAFGVLVFYRALAGGRISVVAPASATLTAALPVVWGLGMGERPVPAALFGVALAVAAVALVSHDPSARGGRAWVGPICQAAAVGVGLGGFSVLIAQPPAQSGLWPLAGARLASIGLLVVLCLATGRNLRPNGPRATGAAVGAGVLDMAANVLFLLALRSDGLLSIVAVVSSLYPAGTLLLARYVLGERLRPVQLAGVLCALGAVSLIAVT</sequence>
<evidence type="ECO:0000256" key="2">
    <source>
        <dbReference type="SAM" id="Phobius"/>
    </source>
</evidence>
<dbReference type="AlphaFoldDB" id="A0A7W0HTF1"/>
<feature type="transmembrane region" description="Helical" evidence="2">
    <location>
        <begin position="143"/>
        <end position="166"/>
    </location>
</feature>
<feature type="transmembrane region" description="Helical" evidence="2">
    <location>
        <begin position="205"/>
        <end position="226"/>
    </location>
</feature>
<accession>A0A7W0HTF1</accession>
<reference evidence="4 5" key="1">
    <citation type="submission" date="2020-07" db="EMBL/GenBank/DDBJ databases">
        <title>Genomic Encyclopedia of Type Strains, Phase IV (KMG-IV): sequencing the most valuable type-strain genomes for metagenomic binning, comparative biology and taxonomic classification.</title>
        <authorList>
            <person name="Goeker M."/>
        </authorList>
    </citation>
    <scope>NUCLEOTIDE SEQUENCE [LARGE SCALE GENOMIC DNA]</scope>
    <source>
        <strain evidence="4 5">DSM 45533</strain>
    </source>
</reference>
<name>A0A7W0HTF1_9ACTN</name>
<evidence type="ECO:0000313" key="4">
    <source>
        <dbReference type="EMBL" id="MBA2894877.1"/>
    </source>
</evidence>
<comment type="similarity">
    <text evidence="1">Belongs to the EamA transporter family.</text>
</comment>
<feature type="transmembrane region" description="Helical" evidence="2">
    <location>
        <begin position="60"/>
        <end position="82"/>
    </location>
</feature>
<organism evidence="4 5">
    <name type="scientific">Nonomuraea soli</name>
    <dbReference type="NCBI Taxonomy" id="1032476"/>
    <lineage>
        <taxon>Bacteria</taxon>
        <taxon>Bacillati</taxon>
        <taxon>Actinomycetota</taxon>
        <taxon>Actinomycetes</taxon>
        <taxon>Streptosporangiales</taxon>
        <taxon>Streptosporangiaceae</taxon>
        <taxon>Nonomuraea</taxon>
    </lineage>
</organism>
<evidence type="ECO:0000313" key="5">
    <source>
        <dbReference type="Proteomes" id="UP000530928"/>
    </source>
</evidence>
<dbReference type="EMBL" id="JACDUR010000006">
    <property type="protein sequence ID" value="MBA2894877.1"/>
    <property type="molecule type" value="Genomic_DNA"/>
</dbReference>
<dbReference type="InterPro" id="IPR037185">
    <property type="entry name" value="EmrE-like"/>
</dbReference>
<feature type="domain" description="EamA" evidence="3">
    <location>
        <begin position="158"/>
        <end position="278"/>
    </location>
</feature>
<keyword evidence="5" id="KW-1185">Reference proteome</keyword>
<feature type="transmembrane region" description="Helical" evidence="2">
    <location>
        <begin position="232"/>
        <end position="255"/>
    </location>
</feature>
<feature type="transmembrane region" description="Helical" evidence="2">
    <location>
        <begin position="31"/>
        <end position="53"/>
    </location>
</feature>
<evidence type="ECO:0000259" key="3">
    <source>
        <dbReference type="Pfam" id="PF00892"/>
    </source>
</evidence>
<keyword evidence="2" id="KW-0472">Membrane</keyword>
<keyword evidence="2" id="KW-0812">Transmembrane</keyword>
<dbReference type="RefSeq" id="WP_181613588.1">
    <property type="nucleotide sequence ID" value="NZ_BAABAM010000004.1"/>
</dbReference>
<comment type="caution">
    <text evidence="4">The sequence shown here is derived from an EMBL/GenBank/DDBJ whole genome shotgun (WGS) entry which is preliminary data.</text>
</comment>
<dbReference type="InterPro" id="IPR000620">
    <property type="entry name" value="EamA_dom"/>
</dbReference>